<accession>A0A1H2PLH9</accession>
<evidence type="ECO:0008006" key="3">
    <source>
        <dbReference type="Google" id="ProtNLM"/>
    </source>
</evidence>
<dbReference type="Proteomes" id="UP000243719">
    <property type="component" value="Unassembled WGS sequence"/>
</dbReference>
<reference evidence="2" key="1">
    <citation type="submission" date="2016-09" db="EMBL/GenBank/DDBJ databases">
        <authorList>
            <person name="Varghese N."/>
            <person name="Submissions S."/>
        </authorList>
    </citation>
    <scope>NUCLEOTIDE SEQUENCE [LARGE SCALE GENOMIC DNA]</scope>
    <source>
        <strain evidence="2">JS23</strain>
    </source>
</reference>
<organism evidence="1 2">
    <name type="scientific">Chitinasiproducens palmae</name>
    <dbReference type="NCBI Taxonomy" id="1770053"/>
    <lineage>
        <taxon>Bacteria</taxon>
        <taxon>Pseudomonadati</taxon>
        <taxon>Pseudomonadota</taxon>
        <taxon>Betaproteobacteria</taxon>
        <taxon>Burkholderiales</taxon>
        <taxon>Burkholderiaceae</taxon>
        <taxon>Chitinasiproducens</taxon>
    </lineage>
</organism>
<dbReference type="EMBL" id="FNLO01000002">
    <property type="protein sequence ID" value="SDV46930.1"/>
    <property type="molecule type" value="Genomic_DNA"/>
</dbReference>
<gene>
    <name evidence="1" type="ORF">SAMN05216551_102111</name>
</gene>
<sequence length="302" mass="31900">MPPAVGLPVPFHSVINMALRCVAPPFNATSCVAVPSHLLGRPVHQLAPFGEDLAGDIARVLAQRCANLPAHTFDVANMHLSDASDATDVAPNAVVVDTDLDGAQVRWRFDSDLLARLIDVRYGTAPVSALAAAAPPRRPDAPASGTARRLAQLLAEECVQALGRRLSYVPERATTLAYVLPPLGAKGTVSIDGAPVGAVSIELDTAAQVRLFSSLSGGPRDAELRQTGGHDHVGRRIALCMRAHVLDLRLSIAEILDLRPGQVVATSNPNVATVCIGEQALLRGRVHERAGKLCLTSLEFLE</sequence>
<keyword evidence="2" id="KW-1185">Reference proteome</keyword>
<proteinExistence type="predicted"/>
<name>A0A1H2PLH9_9BURK</name>
<dbReference type="AlphaFoldDB" id="A0A1H2PLH9"/>
<dbReference type="STRING" id="1770053.SAMN05216551_102111"/>
<evidence type="ECO:0000313" key="2">
    <source>
        <dbReference type="Proteomes" id="UP000243719"/>
    </source>
</evidence>
<protein>
    <recommendedName>
        <fullName evidence="3">Flagellar motor switch protein FliN-like C-terminal domain-containing protein</fullName>
    </recommendedName>
</protein>
<evidence type="ECO:0000313" key="1">
    <source>
        <dbReference type="EMBL" id="SDV46930.1"/>
    </source>
</evidence>